<proteinExistence type="predicted"/>
<dbReference type="Pfam" id="PF01370">
    <property type="entry name" value="Epimerase"/>
    <property type="match status" value="1"/>
</dbReference>
<dbReference type="Gene3D" id="3.40.50.720">
    <property type="entry name" value="NAD(P)-binding Rossmann-like Domain"/>
    <property type="match status" value="1"/>
</dbReference>
<dbReference type="AlphaFoldDB" id="A0A7W9KNZ9"/>
<dbReference type="InterPro" id="IPR036291">
    <property type="entry name" value="NAD(P)-bd_dom_sf"/>
</dbReference>
<organism evidence="2 3">
    <name type="scientific">Kutzneria kofuensis</name>
    <dbReference type="NCBI Taxonomy" id="103725"/>
    <lineage>
        <taxon>Bacteria</taxon>
        <taxon>Bacillati</taxon>
        <taxon>Actinomycetota</taxon>
        <taxon>Actinomycetes</taxon>
        <taxon>Pseudonocardiales</taxon>
        <taxon>Pseudonocardiaceae</taxon>
        <taxon>Kutzneria</taxon>
    </lineage>
</organism>
<protein>
    <submittedName>
        <fullName evidence="2">Nucleoside-diphosphate-sugar epimerase</fullName>
    </submittedName>
</protein>
<dbReference type="InterPro" id="IPR001509">
    <property type="entry name" value="Epimerase_deHydtase"/>
</dbReference>
<reference evidence="2 3" key="1">
    <citation type="submission" date="2020-08" db="EMBL/GenBank/DDBJ databases">
        <title>Sequencing the genomes of 1000 actinobacteria strains.</title>
        <authorList>
            <person name="Klenk H.-P."/>
        </authorList>
    </citation>
    <scope>NUCLEOTIDE SEQUENCE [LARGE SCALE GENOMIC DNA]</scope>
    <source>
        <strain evidence="2 3">DSM 43851</strain>
    </source>
</reference>
<dbReference type="PANTHER" id="PTHR48079">
    <property type="entry name" value="PROTEIN YEEZ"/>
    <property type="match status" value="1"/>
</dbReference>
<evidence type="ECO:0000313" key="2">
    <source>
        <dbReference type="EMBL" id="MBB5895990.1"/>
    </source>
</evidence>
<gene>
    <name evidence="2" type="ORF">BJ998_007186</name>
</gene>
<dbReference type="GO" id="GO:0004029">
    <property type="term" value="F:aldehyde dehydrogenase (NAD+) activity"/>
    <property type="evidence" value="ECO:0007669"/>
    <property type="project" value="TreeGrafter"/>
</dbReference>
<dbReference type="Proteomes" id="UP000585638">
    <property type="component" value="Unassembled WGS sequence"/>
</dbReference>
<dbReference type="SUPFAM" id="SSF51735">
    <property type="entry name" value="NAD(P)-binding Rossmann-fold domains"/>
    <property type="match status" value="1"/>
</dbReference>
<evidence type="ECO:0000313" key="3">
    <source>
        <dbReference type="Proteomes" id="UP000585638"/>
    </source>
</evidence>
<dbReference type="EMBL" id="JACHIR010000001">
    <property type="protein sequence ID" value="MBB5895990.1"/>
    <property type="molecule type" value="Genomic_DNA"/>
</dbReference>
<keyword evidence="3" id="KW-1185">Reference proteome</keyword>
<accession>A0A7W9KNZ9</accession>
<dbReference type="PANTHER" id="PTHR48079:SF6">
    <property type="entry name" value="NAD(P)-BINDING DOMAIN-CONTAINING PROTEIN-RELATED"/>
    <property type="match status" value="1"/>
</dbReference>
<feature type="domain" description="NAD-dependent epimerase/dehydratase" evidence="1">
    <location>
        <begin position="3"/>
        <end position="216"/>
    </location>
</feature>
<dbReference type="InterPro" id="IPR051783">
    <property type="entry name" value="NAD(P)-dependent_oxidoreduct"/>
</dbReference>
<sequence>MKVLLVGGTGFVGHHIVHKLLERGHEVSVLARNRPATTPAAVAFHAADAQKLSDEDLDGLLAGHDGVVHAAAAAFFSPQDVDTAAFYRASNVEPVVRLLAAARRTGCDRAVLLGSYYVTLNRENPDSRLHEGSPYIQSRIEQAAWARRAAGDGMSLAVLELPYVLGATPGRPSALDPYVQQMAQGKGIVVYPGGTAVAAVSEVADATVAALDKRVDGDFPIATANISWADLLRRLAVASGHAPQRVWRLGPMETAAYFRLRNLRRRNEGVRSGFNIVKVGRLHASDMFVDTEIAGQKLGIKHADLDRAIRDTALAVSN</sequence>
<evidence type="ECO:0000259" key="1">
    <source>
        <dbReference type="Pfam" id="PF01370"/>
    </source>
</evidence>
<name>A0A7W9KNZ9_9PSEU</name>
<comment type="caution">
    <text evidence="2">The sequence shown here is derived from an EMBL/GenBank/DDBJ whole genome shotgun (WGS) entry which is preliminary data.</text>
</comment>
<dbReference type="RefSeq" id="WP_184867706.1">
    <property type="nucleotide sequence ID" value="NZ_BAAAWY010000041.1"/>
</dbReference>
<dbReference type="GO" id="GO:0005737">
    <property type="term" value="C:cytoplasm"/>
    <property type="evidence" value="ECO:0007669"/>
    <property type="project" value="TreeGrafter"/>
</dbReference>